<keyword evidence="4" id="KW-0969">Cilium</keyword>
<gene>
    <name evidence="4" type="ORF">SAMN05192549_104317</name>
</gene>
<dbReference type="InterPro" id="IPR036679">
    <property type="entry name" value="FlgN-like_sf"/>
</dbReference>
<dbReference type="STRING" id="551987.SAMN05192549_104317"/>
<dbReference type="Proteomes" id="UP000184339">
    <property type="component" value="Unassembled WGS sequence"/>
</dbReference>
<sequence length="151" mass="16690">MSFNTPGAAVAALSRQDAMRLLLGGIADDLQAYQTLNTLLQQQFQAALRHKAAELGPVAEAISTLVDTMQARRVQRVALVQRLVGPDGTMKQAFALLKNAAREKMEADWNTLEQAVIECKRISKRNGDLLVEQYSIMQRVLHGEEQIYAPA</sequence>
<keyword evidence="4" id="KW-0966">Cell projection</keyword>
<dbReference type="AlphaFoldDB" id="A0A1M7P1C9"/>
<evidence type="ECO:0000256" key="2">
    <source>
        <dbReference type="ARBA" id="ARBA00007703"/>
    </source>
</evidence>
<comment type="similarity">
    <text evidence="2">Belongs to the FlgN family.</text>
</comment>
<dbReference type="SUPFAM" id="SSF140566">
    <property type="entry name" value="FlgN-like"/>
    <property type="match status" value="1"/>
</dbReference>
<evidence type="ECO:0000256" key="1">
    <source>
        <dbReference type="ARBA" id="ARBA00002397"/>
    </source>
</evidence>
<comment type="function">
    <text evidence="1">Required for the efficient initiation of filament assembly.</text>
</comment>
<reference evidence="5" key="1">
    <citation type="submission" date="2016-11" db="EMBL/GenBank/DDBJ databases">
        <authorList>
            <person name="Varghese N."/>
            <person name="Submissions S."/>
        </authorList>
    </citation>
    <scope>NUCLEOTIDE SEQUENCE [LARGE SCALE GENOMIC DNA]</scope>
    <source>
        <strain evidence="5">Sac-22</strain>
    </source>
</reference>
<keyword evidence="3" id="KW-1005">Bacterial flagellum biogenesis</keyword>
<proteinExistence type="inferred from homology"/>
<dbReference type="InterPro" id="IPR007809">
    <property type="entry name" value="FlgN-like"/>
</dbReference>
<dbReference type="EMBL" id="FRCX01000004">
    <property type="protein sequence ID" value="SHN10319.1"/>
    <property type="molecule type" value="Genomic_DNA"/>
</dbReference>
<name>A0A1M7P1C9_9BURK</name>
<dbReference type="Pfam" id="PF05130">
    <property type="entry name" value="FlgN"/>
    <property type="match status" value="1"/>
</dbReference>
<evidence type="ECO:0000256" key="3">
    <source>
        <dbReference type="ARBA" id="ARBA00022795"/>
    </source>
</evidence>
<accession>A0A1M7P1C9</accession>
<evidence type="ECO:0000313" key="4">
    <source>
        <dbReference type="EMBL" id="SHN10319.1"/>
    </source>
</evidence>
<dbReference type="RefSeq" id="WP_229255667.1">
    <property type="nucleotide sequence ID" value="NZ_FRCX01000004.1"/>
</dbReference>
<keyword evidence="4" id="KW-0282">Flagellum</keyword>
<protein>
    <submittedName>
        <fullName evidence="4">Flagella synthesis protein FlgN</fullName>
    </submittedName>
</protein>
<dbReference type="GO" id="GO:0044780">
    <property type="term" value="P:bacterial-type flagellum assembly"/>
    <property type="evidence" value="ECO:0007669"/>
    <property type="project" value="InterPro"/>
</dbReference>
<evidence type="ECO:0000313" key="5">
    <source>
        <dbReference type="Proteomes" id="UP000184339"/>
    </source>
</evidence>
<keyword evidence="5" id="KW-1185">Reference proteome</keyword>
<dbReference type="Gene3D" id="1.20.58.300">
    <property type="entry name" value="FlgN-like"/>
    <property type="match status" value="1"/>
</dbReference>
<organism evidence="4 5">
    <name type="scientific">Duganella sacchari</name>
    <dbReference type="NCBI Taxonomy" id="551987"/>
    <lineage>
        <taxon>Bacteria</taxon>
        <taxon>Pseudomonadati</taxon>
        <taxon>Pseudomonadota</taxon>
        <taxon>Betaproteobacteria</taxon>
        <taxon>Burkholderiales</taxon>
        <taxon>Oxalobacteraceae</taxon>
        <taxon>Telluria group</taxon>
        <taxon>Duganella</taxon>
    </lineage>
</organism>